<protein>
    <recommendedName>
        <fullName evidence="7">Palmitoyltransferase</fullName>
        <ecNumber evidence="7">2.3.1.225</ecNumber>
    </recommendedName>
</protein>
<dbReference type="GO" id="GO:0005783">
    <property type="term" value="C:endoplasmic reticulum"/>
    <property type="evidence" value="ECO:0007669"/>
    <property type="project" value="TreeGrafter"/>
</dbReference>
<proteinExistence type="inferred from homology"/>
<evidence type="ECO:0000256" key="1">
    <source>
        <dbReference type="ARBA" id="ARBA00004141"/>
    </source>
</evidence>
<dbReference type="InterPro" id="IPR039859">
    <property type="entry name" value="PFA4/ZDH16/20/ERF2-like"/>
</dbReference>
<evidence type="ECO:0000313" key="10">
    <source>
        <dbReference type="Proteomes" id="UP001178507"/>
    </source>
</evidence>
<keyword evidence="2 7" id="KW-0808">Transferase</keyword>
<evidence type="ECO:0000256" key="6">
    <source>
        <dbReference type="ARBA" id="ARBA00023315"/>
    </source>
</evidence>
<organism evidence="9 10">
    <name type="scientific">Effrenium voratum</name>
    <dbReference type="NCBI Taxonomy" id="2562239"/>
    <lineage>
        <taxon>Eukaryota</taxon>
        <taxon>Sar</taxon>
        <taxon>Alveolata</taxon>
        <taxon>Dinophyceae</taxon>
        <taxon>Suessiales</taxon>
        <taxon>Symbiodiniaceae</taxon>
        <taxon>Effrenium</taxon>
    </lineage>
</organism>
<gene>
    <name evidence="9" type="ORF">EVOR1521_LOCUS20749</name>
</gene>
<dbReference type="AlphaFoldDB" id="A0AA36N8H3"/>
<keyword evidence="6 7" id="KW-0012">Acyltransferase</keyword>
<dbReference type="GO" id="GO:0005794">
    <property type="term" value="C:Golgi apparatus"/>
    <property type="evidence" value="ECO:0007669"/>
    <property type="project" value="TreeGrafter"/>
</dbReference>
<comment type="catalytic activity">
    <reaction evidence="7">
        <text>L-cysteinyl-[protein] + hexadecanoyl-CoA = S-hexadecanoyl-L-cysteinyl-[protein] + CoA</text>
        <dbReference type="Rhea" id="RHEA:36683"/>
        <dbReference type="Rhea" id="RHEA-COMP:10131"/>
        <dbReference type="Rhea" id="RHEA-COMP:11032"/>
        <dbReference type="ChEBI" id="CHEBI:29950"/>
        <dbReference type="ChEBI" id="CHEBI:57287"/>
        <dbReference type="ChEBI" id="CHEBI:57379"/>
        <dbReference type="ChEBI" id="CHEBI:74151"/>
        <dbReference type="EC" id="2.3.1.225"/>
    </reaction>
</comment>
<dbReference type="GO" id="GO:0016020">
    <property type="term" value="C:membrane"/>
    <property type="evidence" value="ECO:0007669"/>
    <property type="project" value="UniProtKB-SubCell"/>
</dbReference>
<sequence>MSSDSLLDSELEPFQHCDMLPSLEGANLEDLDSWEQLWPLESLPPLPKRDPKYWSQATVGMLLIASMIVSLTVAVHLSVGRRSRWSNPSWCESADTVIQGFALLALFCTAFILCGRSGEVKRSRLTCYPIPAQVVHHLQGQLPRLDKNIDGPEHSTRLRSYCVRCLVWRTRGCESSHHCSICQRCVPEFDHHCGVLGRCISEANMPCFKATLGAGLAGLIALVLTNGWCSDG</sequence>
<keyword evidence="4 7" id="KW-1133">Transmembrane helix</keyword>
<evidence type="ECO:0000259" key="8">
    <source>
        <dbReference type="Pfam" id="PF01529"/>
    </source>
</evidence>
<evidence type="ECO:0000256" key="3">
    <source>
        <dbReference type="ARBA" id="ARBA00022692"/>
    </source>
</evidence>
<name>A0AA36N8H3_9DINO</name>
<feature type="transmembrane region" description="Helical" evidence="7">
    <location>
        <begin position="57"/>
        <end position="77"/>
    </location>
</feature>
<evidence type="ECO:0000256" key="2">
    <source>
        <dbReference type="ARBA" id="ARBA00022679"/>
    </source>
</evidence>
<accession>A0AA36N8H3</accession>
<dbReference type="InterPro" id="IPR001594">
    <property type="entry name" value="Palmitoyltrfase_DHHC"/>
</dbReference>
<feature type="transmembrane region" description="Helical" evidence="7">
    <location>
        <begin position="97"/>
        <end position="115"/>
    </location>
</feature>
<keyword evidence="3 7" id="KW-0812">Transmembrane</keyword>
<dbReference type="GO" id="GO:0019706">
    <property type="term" value="F:protein-cysteine S-palmitoyltransferase activity"/>
    <property type="evidence" value="ECO:0007669"/>
    <property type="project" value="UniProtKB-EC"/>
</dbReference>
<dbReference type="EMBL" id="CAUJNA010003235">
    <property type="protein sequence ID" value="CAJ1396529.1"/>
    <property type="molecule type" value="Genomic_DNA"/>
</dbReference>
<evidence type="ECO:0000256" key="5">
    <source>
        <dbReference type="ARBA" id="ARBA00023136"/>
    </source>
</evidence>
<comment type="domain">
    <text evidence="7">The DHHC domain is required for palmitoyltransferase activity.</text>
</comment>
<keyword evidence="5 7" id="KW-0472">Membrane</keyword>
<keyword evidence="10" id="KW-1185">Reference proteome</keyword>
<evidence type="ECO:0000256" key="4">
    <source>
        <dbReference type="ARBA" id="ARBA00022989"/>
    </source>
</evidence>
<dbReference type="Pfam" id="PF01529">
    <property type="entry name" value="DHHC"/>
    <property type="match status" value="1"/>
</dbReference>
<comment type="subcellular location">
    <subcellularLocation>
        <location evidence="1">Membrane</location>
        <topology evidence="1">Multi-pass membrane protein</topology>
    </subcellularLocation>
</comment>
<dbReference type="GO" id="GO:0006612">
    <property type="term" value="P:protein targeting to membrane"/>
    <property type="evidence" value="ECO:0007669"/>
    <property type="project" value="TreeGrafter"/>
</dbReference>
<feature type="domain" description="Palmitoyltransferase DHHC" evidence="8">
    <location>
        <begin position="159"/>
        <end position="221"/>
    </location>
</feature>
<comment type="similarity">
    <text evidence="7">Belongs to the DHHC palmitoyltransferase family.</text>
</comment>
<dbReference type="PANTHER" id="PTHR22883">
    <property type="entry name" value="ZINC FINGER DHHC DOMAIN CONTAINING PROTEIN"/>
    <property type="match status" value="1"/>
</dbReference>
<evidence type="ECO:0000256" key="7">
    <source>
        <dbReference type="RuleBase" id="RU079119"/>
    </source>
</evidence>
<evidence type="ECO:0000313" key="9">
    <source>
        <dbReference type="EMBL" id="CAJ1396529.1"/>
    </source>
</evidence>
<comment type="caution">
    <text evidence="9">The sequence shown here is derived from an EMBL/GenBank/DDBJ whole genome shotgun (WGS) entry which is preliminary data.</text>
</comment>
<dbReference type="EC" id="2.3.1.225" evidence="7"/>
<dbReference type="PROSITE" id="PS50216">
    <property type="entry name" value="DHHC"/>
    <property type="match status" value="1"/>
</dbReference>
<reference evidence="9" key="1">
    <citation type="submission" date="2023-08" db="EMBL/GenBank/DDBJ databases">
        <authorList>
            <person name="Chen Y."/>
            <person name="Shah S."/>
            <person name="Dougan E. K."/>
            <person name="Thang M."/>
            <person name="Chan C."/>
        </authorList>
    </citation>
    <scope>NUCLEOTIDE SEQUENCE</scope>
</reference>
<dbReference type="Proteomes" id="UP001178507">
    <property type="component" value="Unassembled WGS sequence"/>
</dbReference>